<keyword evidence="2" id="KW-0418">Kinase</keyword>
<keyword evidence="1" id="KW-0808">Transferase</keyword>
<sequence length="291" mass="34503">MKIESDTFRVHAGDKVDLKQWPTEINAIYDSKKDYKKQLKSQVKQLSELQRRLYASNRYSLLLIFQAMDSAGKDGTIRHIMSGINPQGCQVFSFKHPSYSELQHDFLWRTNQCLPERGRIGIFNRSYYEEVLVVRVHPEILHSQNLPDKLVKDEAIWQQRYNSINDSEHHLFQNGTRVIKFFLHLSKEEQRKRFIARIDKPEKNWKLTSADMNERGYWDEYMSAYEKCLTETSTDEAPWYVIPADDKKNARLITSQIILDHFKSLKMEYPQVTDEHRAELQACKKQLLKDK</sequence>
<evidence type="ECO:0000256" key="2">
    <source>
        <dbReference type="ARBA" id="ARBA00022777"/>
    </source>
</evidence>
<dbReference type="SUPFAM" id="SSF52540">
    <property type="entry name" value="P-loop containing nucleoside triphosphate hydrolases"/>
    <property type="match status" value="1"/>
</dbReference>
<dbReference type="PANTHER" id="PTHR34383">
    <property type="entry name" value="POLYPHOSPHATE:AMP PHOSPHOTRANSFERASE-RELATED"/>
    <property type="match status" value="1"/>
</dbReference>
<dbReference type="NCBIfam" id="NF042973">
    <property type="entry name" value="ADPpolyPPhtase"/>
    <property type="match status" value="1"/>
</dbReference>
<evidence type="ECO:0000256" key="1">
    <source>
        <dbReference type="ARBA" id="ARBA00022679"/>
    </source>
</evidence>
<dbReference type="AlphaFoldDB" id="A0A0F9NKS1"/>
<dbReference type="PANTHER" id="PTHR34383:SF3">
    <property type="entry name" value="POLYPHOSPHATE:AMP PHOSPHOTRANSFERASE"/>
    <property type="match status" value="1"/>
</dbReference>
<dbReference type="InterPro" id="IPR022488">
    <property type="entry name" value="PPK2-related"/>
</dbReference>
<dbReference type="EMBL" id="LAZR01004011">
    <property type="protein sequence ID" value="KKN12627.1"/>
    <property type="molecule type" value="Genomic_DNA"/>
</dbReference>
<evidence type="ECO:0000259" key="3">
    <source>
        <dbReference type="Pfam" id="PF03976"/>
    </source>
</evidence>
<proteinExistence type="predicted"/>
<dbReference type="InterPro" id="IPR022300">
    <property type="entry name" value="PPK2-rel_1"/>
</dbReference>
<protein>
    <recommendedName>
        <fullName evidence="3">Polyphosphate kinase-2-related domain-containing protein</fullName>
    </recommendedName>
</protein>
<dbReference type="InterPro" id="IPR027417">
    <property type="entry name" value="P-loop_NTPase"/>
</dbReference>
<accession>A0A0F9NKS1</accession>
<dbReference type="Pfam" id="PF03976">
    <property type="entry name" value="PPK2"/>
    <property type="match status" value="1"/>
</dbReference>
<organism evidence="4">
    <name type="scientific">marine sediment metagenome</name>
    <dbReference type="NCBI Taxonomy" id="412755"/>
    <lineage>
        <taxon>unclassified sequences</taxon>
        <taxon>metagenomes</taxon>
        <taxon>ecological metagenomes</taxon>
    </lineage>
</organism>
<dbReference type="PIRSF" id="PIRSF028756">
    <property type="entry name" value="PPK2_prd"/>
    <property type="match status" value="1"/>
</dbReference>
<dbReference type="NCBIfam" id="TIGR03709">
    <property type="entry name" value="PPK2_rel_1"/>
    <property type="match status" value="1"/>
</dbReference>
<dbReference type="InterPro" id="IPR016898">
    <property type="entry name" value="Polyphosphate_phosphotransfera"/>
</dbReference>
<dbReference type="GO" id="GO:0008976">
    <property type="term" value="F:polyphosphate kinase activity"/>
    <property type="evidence" value="ECO:0007669"/>
    <property type="project" value="InterPro"/>
</dbReference>
<feature type="domain" description="Polyphosphate kinase-2-related" evidence="3">
    <location>
        <begin position="31"/>
        <end position="266"/>
    </location>
</feature>
<name>A0A0F9NKS1_9ZZZZ</name>
<gene>
    <name evidence="4" type="ORF">LCGC14_1014530</name>
</gene>
<comment type="caution">
    <text evidence="4">The sequence shown here is derived from an EMBL/GenBank/DDBJ whole genome shotgun (WGS) entry which is preliminary data.</text>
</comment>
<dbReference type="GO" id="GO:0006797">
    <property type="term" value="P:polyphosphate metabolic process"/>
    <property type="evidence" value="ECO:0007669"/>
    <property type="project" value="InterPro"/>
</dbReference>
<dbReference type="Gene3D" id="3.40.50.300">
    <property type="entry name" value="P-loop containing nucleotide triphosphate hydrolases"/>
    <property type="match status" value="1"/>
</dbReference>
<evidence type="ECO:0000313" key="4">
    <source>
        <dbReference type="EMBL" id="KKN12627.1"/>
    </source>
</evidence>
<dbReference type="InterPro" id="IPR050038">
    <property type="entry name" value="PPK2"/>
</dbReference>
<reference evidence="4" key="1">
    <citation type="journal article" date="2015" name="Nature">
        <title>Complex archaea that bridge the gap between prokaryotes and eukaryotes.</title>
        <authorList>
            <person name="Spang A."/>
            <person name="Saw J.H."/>
            <person name="Jorgensen S.L."/>
            <person name="Zaremba-Niedzwiedzka K."/>
            <person name="Martijn J."/>
            <person name="Lind A.E."/>
            <person name="van Eijk R."/>
            <person name="Schleper C."/>
            <person name="Guy L."/>
            <person name="Ettema T.J."/>
        </authorList>
    </citation>
    <scope>NUCLEOTIDE SEQUENCE</scope>
</reference>